<protein>
    <submittedName>
        <fullName evidence="3">DUF427 domain-containing protein</fullName>
    </submittedName>
</protein>
<feature type="transmembrane region" description="Helical" evidence="1">
    <location>
        <begin position="181"/>
        <end position="199"/>
    </location>
</feature>
<dbReference type="PANTHER" id="PTHR34310:SF5">
    <property type="entry name" value="DUF427 DOMAIN PROTEIN (AFU_ORTHOLOGUE AFUA_3G02220)"/>
    <property type="match status" value="1"/>
</dbReference>
<evidence type="ECO:0000259" key="2">
    <source>
        <dbReference type="Pfam" id="PF04248"/>
    </source>
</evidence>
<dbReference type="Gene3D" id="2.170.150.40">
    <property type="entry name" value="Domain of unknown function (DUF427)"/>
    <property type="match status" value="1"/>
</dbReference>
<sequence>MMRAVWNGAVLAEAPSTVRLEGNDYFPQESLHLQYFTDSPTKSVCPWKGLARYYTVVVDGATNTNAAWYYPKPSPLARRIKNHVAFWNGVEIEGEPEGSRASLAQRLPSSFGRKTLMSSTAAAGGGHQTAPRALPMWRIGITSGVTGLLCCVGPTVLAILGILSGATALAWADNLYDHYAWWFRVGGLAALMGLTWLALRRRNQCSIDGVRRWRWRLLGTLGIAVGTYLALYALTTWLGTFAS</sequence>
<organism evidence="3 4">
    <name type="scientific">Mycolicibacterium austroafricanum</name>
    <name type="common">Mycobacterium austroafricanum</name>
    <dbReference type="NCBI Taxonomy" id="39687"/>
    <lineage>
        <taxon>Bacteria</taxon>
        <taxon>Bacillati</taxon>
        <taxon>Actinomycetota</taxon>
        <taxon>Actinomycetes</taxon>
        <taxon>Mycobacteriales</taxon>
        <taxon>Mycobacteriaceae</taxon>
        <taxon>Mycolicibacterium</taxon>
    </lineage>
</organism>
<keyword evidence="4" id="KW-1185">Reference proteome</keyword>
<gene>
    <name evidence="3" type="ORF">QYF68_06375</name>
</gene>
<evidence type="ECO:0000313" key="4">
    <source>
        <dbReference type="Proteomes" id="UP001172687"/>
    </source>
</evidence>
<keyword evidence="1" id="KW-1133">Transmembrane helix</keyword>
<dbReference type="InterPro" id="IPR007361">
    <property type="entry name" value="DUF427"/>
</dbReference>
<name>A0ABT8H9N1_MYCAO</name>
<feature type="transmembrane region" description="Helical" evidence="1">
    <location>
        <begin position="220"/>
        <end position="242"/>
    </location>
</feature>
<dbReference type="Proteomes" id="UP001172687">
    <property type="component" value="Unassembled WGS sequence"/>
</dbReference>
<dbReference type="Gene3D" id="1.10.287.910">
    <property type="entry name" value="bacterial mercury transporter, merf"/>
    <property type="match status" value="1"/>
</dbReference>
<keyword evidence="1" id="KW-0472">Membrane</keyword>
<dbReference type="PANTHER" id="PTHR34310">
    <property type="entry name" value="DUF427 DOMAIN PROTEIN (AFU_ORTHOLOGUE AFUA_3G02220)"/>
    <property type="match status" value="1"/>
</dbReference>
<reference evidence="3" key="1">
    <citation type="submission" date="2023-07" db="EMBL/GenBank/DDBJ databases">
        <title>Degradation of tert-butanol by M. austroafricanum TBA100.</title>
        <authorList>
            <person name="Helbich S."/>
            <person name="Vainshtein Y."/>
        </authorList>
    </citation>
    <scope>NUCLEOTIDE SEQUENCE</scope>
    <source>
        <strain evidence="3">TBA100</strain>
    </source>
</reference>
<dbReference type="EMBL" id="JAUHTC010000030">
    <property type="protein sequence ID" value="MDN4517451.1"/>
    <property type="molecule type" value="Genomic_DNA"/>
</dbReference>
<evidence type="ECO:0000313" key="3">
    <source>
        <dbReference type="EMBL" id="MDN4517451.1"/>
    </source>
</evidence>
<feature type="domain" description="DUF427" evidence="2">
    <location>
        <begin position="2"/>
        <end position="88"/>
    </location>
</feature>
<evidence type="ECO:0000256" key="1">
    <source>
        <dbReference type="SAM" id="Phobius"/>
    </source>
</evidence>
<keyword evidence="1" id="KW-0812">Transmembrane</keyword>
<feature type="transmembrane region" description="Helical" evidence="1">
    <location>
        <begin position="145"/>
        <end position="169"/>
    </location>
</feature>
<dbReference type="Pfam" id="PF04248">
    <property type="entry name" value="NTP_transf_9"/>
    <property type="match status" value="1"/>
</dbReference>
<dbReference type="InterPro" id="IPR038694">
    <property type="entry name" value="DUF427_sf"/>
</dbReference>
<comment type="caution">
    <text evidence="3">The sequence shown here is derived from an EMBL/GenBank/DDBJ whole genome shotgun (WGS) entry which is preliminary data.</text>
</comment>
<accession>A0ABT8H9N1</accession>
<proteinExistence type="predicted"/>